<organism evidence="3 4">
    <name type="scientific">Pontibacter anaerobius</name>
    <dbReference type="NCBI Taxonomy" id="2993940"/>
    <lineage>
        <taxon>Bacteria</taxon>
        <taxon>Pseudomonadati</taxon>
        <taxon>Bacteroidota</taxon>
        <taxon>Cytophagia</taxon>
        <taxon>Cytophagales</taxon>
        <taxon>Hymenobacteraceae</taxon>
        <taxon>Pontibacter</taxon>
    </lineage>
</organism>
<dbReference type="GO" id="GO:0016757">
    <property type="term" value="F:glycosyltransferase activity"/>
    <property type="evidence" value="ECO:0007669"/>
    <property type="project" value="UniProtKB-KW"/>
</dbReference>
<dbReference type="Pfam" id="PF13692">
    <property type="entry name" value="Glyco_trans_1_4"/>
    <property type="match status" value="1"/>
</dbReference>
<dbReference type="RefSeq" id="WP_266053792.1">
    <property type="nucleotide sequence ID" value="NZ_JAPFQO010000011.1"/>
</dbReference>
<reference evidence="3 4" key="1">
    <citation type="submission" date="2022-11" db="EMBL/GenBank/DDBJ databases">
        <title>The characterization of three novel Bacteroidetes species and genomic analysis of their roles in tidal elemental geochemical cycles.</title>
        <authorList>
            <person name="Ma K.-J."/>
        </authorList>
    </citation>
    <scope>NUCLEOTIDE SEQUENCE [LARGE SCALE GENOMIC DNA]</scope>
    <source>
        <strain evidence="3 4">M82</strain>
    </source>
</reference>
<feature type="domain" description="Glycosyltransferase subfamily 4-like N-terminal" evidence="2">
    <location>
        <begin position="74"/>
        <end position="182"/>
    </location>
</feature>
<accession>A0ABT3RJ20</accession>
<dbReference type="InterPro" id="IPR028098">
    <property type="entry name" value="Glyco_trans_4-like_N"/>
</dbReference>
<comment type="caution">
    <text evidence="3">The sequence shown here is derived from an EMBL/GenBank/DDBJ whole genome shotgun (WGS) entry which is preliminary data.</text>
</comment>
<proteinExistence type="predicted"/>
<evidence type="ECO:0000259" key="2">
    <source>
        <dbReference type="Pfam" id="PF13439"/>
    </source>
</evidence>
<keyword evidence="3" id="KW-0328">Glycosyltransferase</keyword>
<dbReference type="PANTHER" id="PTHR46401:SF2">
    <property type="entry name" value="GLYCOSYLTRANSFERASE WBBK-RELATED"/>
    <property type="match status" value="1"/>
</dbReference>
<keyword evidence="1 3" id="KW-0808">Transferase</keyword>
<dbReference type="Gene3D" id="3.40.50.2000">
    <property type="entry name" value="Glycogen Phosphorylase B"/>
    <property type="match status" value="2"/>
</dbReference>
<sequence length="379" mass="43623">MKRLNIHIYPSQFKFESRILKITESLITNNIVDEVVILALPGESLPEWETIDEKRKVWRPAFISFGLQKGILLKLLFLAQYILKATFFALRHPVKIVNSHSVNDLPLSYLLSLVTGAKLIYDPHELETEKKGLKRSSQKVYRVVERIFIHKAHHIFVVSDNIKTWYIQRYALDEKRISVVKNIPKSFKAPQANNKFEKLLGLNNTDIKFLYQGGLFTGRGLPILLEAFSKVDQDKHLIIMGYGELERIVEDYSKKFSNIHYVPAVPPSEVLSYSCSADVGIALIENICLSYYYCMPNKLYEYYLAGIPSIVSNFPDMSEFVQAAQCGWTVNVDANEFKNLINNISKEEIDKVKLFIRQSNNKLSWITEESKLITPYSSI</sequence>
<dbReference type="EC" id="2.4.-.-" evidence="3"/>
<evidence type="ECO:0000313" key="4">
    <source>
        <dbReference type="Proteomes" id="UP001207228"/>
    </source>
</evidence>
<protein>
    <submittedName>
        <fullName evidence="3">Glycosyltransferase</fullName>
        <ecNumber evidence="3">2.4.-.-</ecNumber>
    </submittedName>
</protein>
<evidence type="ECO:0000256" key="1">
    <source>
        <dbReference type="ARBA" id="ARBA00022679"/>
    </source>
</evidence>
<gene>
    <name evidence="3" type="ORF">OO017_16465</name>
</gene>
<name>A0ABT3RJ20_9BACT</name>
<dbReference type="Pfam" id="PF13439">
    <property type="entry name" value="Glyco_transf_4"/>
    <property type="match status" value="1"/>
</dbReference>
<dbReference type="PANTHER" id="PTHR46401">
    <property type="entry name" value="GLYCOSYLTRANSFERASE WBBK-RELATED"/>
    <property type="match status" value="1"/>
</dbReference>
<dbReference type="SUPFAM" id="SSF53756">
    <property type="entry name" value="UDP-Glycosyltransferase/glycogen phosphorylase"/>
    <property type="match status" value="1"/>
</dbReference>
<dbReference type="EMBL" id="JAPFQO010000011">
    <property type="protein sequence ID" value="MCX2741555.1"/>
    <property type="molecule type" value="Genomic_DNA"/>
</dbReference>
<dbReference type="Proteomes" id="UP001207228">
    <property type="component" value="Unassembled WGS sequence"/>
</dbReference>
<keyword evidence="4" id="KW-1185">Reference proteome</keyword>
<evidence type="ECO:0000313" key="3">
    <source>
        <dbReference type="EMBL" id="MCX2741555.1"/>
    </source>
</evidence>